<dbReference type="EMBL" id="OX395134">
    <property type="protein sequence ID" value="CAI5784033.1"/>
    <property type="molecule type" value="Genomic_DNA"/>
</dbReference>
<proteinExistence type="predicted"/>
<evidence type="ECO:0000313" key="1">
    <source>
        <dbReference type="EMBL" id="CAI5784033.1"/>
    </source>
</evidence>
<dbReference type="AlphaFoldDB" id="A0AA35KUV6"/>
<sequence length="66" mass="7487">MVCTLSNHRALWLDFWKVVLPAALYLKAFEVILPTFGSPASVAVVRSLEQRRSTHTPCETWDRSAI</sequence>
<keyword evidence="2" id="KW-1185">Reference proteome</keyword>
<protein>
    <submittedName>
        <fullName evidence="1">Uncharacterized protein</fullName>
    </submittedName>
</protein>
<name>A0AA35KUV6_9SAUR</name>
<dbReference type="Proteomes" id="UP001178461">
    <property type="component" value="Chromosome 9"/>
</dbReference>
<evidence type="ECO:0000313" key="2">
    <source>
        <dbReference type="Proteomes" id="UP001178461"/>
    </source>
</evidence>
<reference evidence="1" key="1">
    <citation type="submission" date="2022-12" db="EMBL/GenBank/DDBJ databases">
        <authorList>
            <person name="Alioto T."/>
            <person name="Alioto T."/>
            <person name="Gomez Garrido J."/>
        </authorList>
    </citation>
    <scope>NUCLEOTIDE SEQUENCE</scope>
</reference>
<gene>
    <name evidence="1" type="ORF">PODLI_1B006860</name>
</gene>
<accession>A0AA35KUV6</accession>
<organism evidence="1 2">
    <name type="scientific">Podarcis lilfordi</name>
    <name type="common">Lilford's wall lizard</name>
    <dbReference type="NCBI Taxonomy" id="74358"/>
    <lineage>
        <taxon>Eukaryota</taxon>
        <taxon>Metazoa</taxon>
        <taxon>Chordata</taxon>
        <taxon>Craniata</taxon>
        <taxon>Vertebrata</taxon>
        <taxon>Euteleostomi</taxon>
        <taxon>Lepidosauria</taxon>
        <taxon>Squamata</taxon>
        <taxon>Bifurcata</taxon>
        <taxon>Unidentata</taxon>
        <taxon>Episquamata</taxon>
        <taxon>Laterata</taxon>
        <taxon>Lacertibaenia</taxon>
        <taxon>Lacertidae</taxon>
        <taxon>Podarcis</taxon>
    </lineage>
</organism>